<reference evidence="2 3" key="1">
    <citation type="submission" date="2017-07" db="EMBL/GenBank/DDBJ databases">
        <title>Genome sequence of the Sordaria macrospora wild type strain R19027.</title>
        <authorList>
            <person name="Nowrousian M."/>
            <person name="Teichert I."/>
            <person name="Kueck U."/>
        </authorList>
    </citation>
    <scope>NUCLEOTIDE SEQUENCE [LARGE SCALE GENOMIC DNA]</scope>
    <source>
        <strain evidence="2 3">R19027</strain>
        <tissue evidence="2">Mycelium</tissue>
    </source>
</reference>
<dbReference type="EMBL" id="NMPR01000109">
    <property type="protein sequence ID" value="KAA8630270.1"/>
    <property type="molecule type" value="Genomic_DNA"/>
</dbReference>
<name>A0A8S8ZM90_SORMA</name>
<organism evidence="2 3">
    <name type="scientific">Sordaria macrospora</name>
    <dbReference type="NCBI Taxonomy" id="5147"/>
    <lineage>
        <taxon>Eukaryota</taxon>
        <taxon>Fungi</taxon>
        <taxon>Dikarya</taxon>
        <taxon>Ascomycota</taxon>
        <taxon>Pezizomycotina</taxon>
        <taxon>Sordariomycetes</taxon>
        <taxon>Sordariomycetidae</taxon>
        <taxon>Sordariales</taxon>
        <taxon>Sordariaceae</taxon>
        <taxon>Sordaria</taxon>
    </lineage>
</organism>
<evidence type="ECO:0000313" key="3">
    <source>
        <dbReference type="Proteomes" id="UP000433876"/>
    </source>
</evidence>
<evidence type="ECO:0000313" key="2">
    <source>
        <dbReference type="EMBL" id="KAA8630270.1"/>
    </source>
</evidence>
<comment type="caution">
    <text evidence="2">The sequence shown here is derived from an EMBL/GenBank/DDBJ whole genome shotgun (WGS) entry which is preliminary data.</text>
</comment>
<sequence length="273" mass="31643">MEMDSDYQPCGPFKAPFFHPRCDEYPMYSTLAGDKPQPRIFGLNKTYVYAGLEVWPPSRIAPGEKMELAAMIKLQPPPHPRWVKTVCRMIAFPARENPLVDPVDKNADIILATQDVAWRESAEFLEDIEYFLFKFQDVAFPEAGKFEVRFEVNVTEYYDPRETPLQNWPPPHLWAHNAPEEIIEGTSGEWRDRYQRTGFCAGVLVVGGVTHVDEEFRGQYFDHQLQRRESVDLPENPMQGEELWVNYEEEPEGSEHINKLQEEATVQVYSNEG</sequence>
<dbReference type="Proteomes" id="UP000433876">
    <property type="component" value="Unassembled WGS sequence"/>
</dbReference>
<evidence type="ECO:0000256" key="1">
    <source>
        <dbReference type="SAM" id="MobiDB-lite"/>
    </source>
</evidence>
<gene>
    <name evidence="2" type="ORF">SMACR_07779</name>
</gene>
<dbReference type="AlphaFoldDB" id="A0A8S8ZM90"/>
<protein>
    <submittedName>
        <fullName evidence="2">Uncharacterized protein</fullName>
    </submittedName>
</protein>
<feature type="compositionally biased region" description="Basic and acidic residues" evidence="1">
    <location>
        <begin position="253"/>
        <end position="262"/>
    </location>
</feature>
<dbReference type="VEuPathDB" id="FungiDB:SMAC_07779"/>
<accession>A0A8S8ZM90</accession>
<feature type="region of interest" description="Disordered" evidence="1">
    <location>
        <begin position="248"/>
        <end position="273"/>
    </location>
</feature>
<proteinExistence type="predicted"/>